<dbReference type="FunFam" id="2.20.70.10:FF:000027">
    <property type="entry name" value="pleckstrin homology domain-containing family A member 5 isoform X1"/>
    <property type="match status" value="1"/>
</dbReference>
<feature type="domain" description="PH" evidence="7">
    <location>
        <begin position="215"/>
        <end position="314"/>
    </location>
</feature>
<feature type="compositionally biased region" description="Basic and acidic residues" evidence="6">
    <location>
        <begin position="1138"/>
        <end position="1155"/>
    </location>
</feature>
<feature type="region of interest" description="Disordered" evidence="6">
    <location>
        <begin position="770"/>
        <end position="792"/>
    </location>
</feature>
<reference evidence="10" key="1">
    <citation type="journal article" date="2014" name="PLoS ONE">
        <title>The genome and linkage map of the northern pike (Esox lucius): conserved synteny revealed between the salmonid sister group and the Neoteleostei.</title>
        <authorList>
            <person name="Rondeau E.B."/>
            <person name="Minkley D.R."/>
            <person name="Leong J.S."/>
            <person name="Messmer A.M."/>
            <person name="Jantzen J.R."/>
            <person name="von Schalburg K.R."/>
            <person name="Lemon C."/>
            <person name="Bird N.H."/>
            <person name="Koop B.F."/>
        </authorList>
    </citation>
    <scope>NUCLEOTIDE SEQUENCE</scope>
</reference>
<feature type="compositionally biased region" description="Polar residues" evidence="6">
    <location>
        <begin position="819"/>
        <end position="828"/>
    </location>
</feature>
<dbReference type="PROSITE" id="PS50020">
    <property type="entry name" value="WW_DOMAIN_2"/>
    <property type="match status" value="2"/>
</dbReference>
<organism evidence="9 10">
    <name type="scientific">Esox lucius</name>
    <name type="common">Northern pike</name>
    <dbReference type="NCBI Taxonomy" id="8010"/>
    <lineage>
        <taxon>Eukaryota</taxon>
        <taxon>Metazoa</taxon>
        <taxon>Chordata</taxon>
        <taxon>Craniata</taxon>
        <taxon>Vertebrata</taxon>
        <taxon>Euteleostomi</taxon>
        <taxon>Actinopterygii</taxon>
        <taxon>Neopterygii</taxon>
        <taxon>Teleostei</taxon>
        <taxon>Protacanthopterygii</taxon>
        <taxon>Esociformes</taxon>
        <taxon>Esocidae</taxon>
        <taxon>Esox</taxon>
    </lineage>
</organism>
<evidence type="ECO:0000256" key="3">
    <source>
        <dbReference type="ARBA" id="ARBA00022553"/>
    </source>
</evidence>
<dbReference type="Ensembl" id="ENSELUT00000028604.3">
    <property type="protein sequence ID" value="ENSELUP00000018655.2"/>
    <property type="gene ID" value="ENSELUG00000018224.3"/>
</dbReference>
<evidence type="ECO:0000259" key="7">
    <source>
        <dbReference type="PROSITE" id="PS50003"/>
    </source>
</evidence>
<keyword evidence="5" id="KW-0175">Coiled coil</keyword>
<dbReference type="SMART" id="SM00456">
    <property type="entry name" value="WW"/>
    <property type="match status" value="2"/>
</dbReference>
<feature type="region of interest" description="Disordered" evidence="6">
    <location>
        <begin position="1172"/>
        <end position="1267"/>
    </location>
</feature>
<feature type="compositionally biased region" description="Basic and acidic residues" evidence="6">
    <location>
        <begin position="135"/>
        <end position="146"/>
    </location>
</feature>
<dbReference type="InterPro" id="IPR001849">
    <property type="entry name" value="PH_domain"/>
</dbReference>
<feature type="compositionally biased region" description="Basic residues" evidence="6">
    <location>
        <begin position="193"/>
        <end position="202"/>
    </location>
</feature>
<dbReference type="Pfam" id="PF00169">
    <property type="entry name" value="PH"/>
    <property type="match status" value="1"/>
</dbReference>
<dbReference type="GO" id="GO:0032266">
    <property type="term" value="F:phosphatidylinositol-3-phosphate binding"/>
    <property type="evidence" value="ECO:0007669"/>
    <property type="project" value="TreeGrafter"/>
</dbReference>
<dbReference type="GO" id="GO:0080025">
    <property type="term" value="F:phosphatidylinositol-3,5-bisphosphate binding"/>
    <property type="evidence" value="ECO:0007669"/>
    <property type="project" value="TreeGrafter"/>
</dbReference>
<dbReference type="GO" id="GO:0070273">
    <property type="term" value="F:phosphatidylinositol-4-phosphate binding"/>
    <property type="evidence" value="ECO:0007669"/>
    <property type="project" value="TreeGrafter"/>
</dbReference>
<reference evidence="9" key="2">
    <citation type="submission" date="2020-02" db="EMBL/GenBank/DDBJ databases">
        <title>Esox lucius (northern pike) genome, fEsoLuc1, primary haplotype.</title>
        <authorList>
            <person name="Myers G."/>
            <person name="Karagic N."/>
            <person name="Meyer A."/>
            <person name="Pippel M."/>
            <person name="Reichard M."/>
            <person name="Winkler S."/>
            <person name="Tracey A."/>
            <person name="Sims Y."/>
            <person name="Howe K."/>
            <person name="Rhie A."/>
            <person name="Formenti G."/>
            <person name="Durbin R."/>
            <person name="Fedrigo O."/>
            <person name="Jarvis E.D."/>
        </authorList>
    </citation>
    <scope>NUCLEOTIDE SEQUENCE [LARGE SCALE GENOMIC DNA]</scope>
</reference>
<dbReference type="InterPro" id="IPR036020">
    <property type="entry name" value="WW_dom_sf"/>
</dbReference>
<dbReference type="GO" id="GO:0005829">
    <property type="term" value="C:cytosol"/>
    <property type="evidence" value="ECO:0007669"/>
    <property type="project" value="TreeGrafter"/>
</dbReference>
<dbReference type="SUPFAM" id="SSF51045">
    <property type="entry name" value="WW domain"/>
    <property type="match status" value="2"/>
</dbReference>
<feature type="region of interest" description="Disordered" evidence="6">
    <location>
        <begin position="624"/>
        <end position="690"/>
    </location>
</feature>
<dbReference type="CDD" id="cd00201">
    <property type="entry name" value="WW"/>
    <property type="match status" value="1"/>
</dbReference>
<evidence type="ECO:0008006" key="11">
    <source>
        <dbReference type="Google" id="ProtNLM"/>
    </source>
</evidence>
<dbReference type="PANTHER" id="PTHR12752">
    <property type="entry name" value="PHOSPHOINOSITOL 3-PHOSPHATE-BINDING PROTEIN"/>
    <property type="match status" value="1"/>
</dbReference>
<keyword evidence="3" id="KW-0597">Phosphoprotein</keyword>
<feature type="region of interest" description="Disordered" evidence="6">
    <location>
        <begin position="343"/>
        <end position="393"/>
    </location>
</feature>
<feature type="compositionally biased region" description="Basic and acidic residues" evidence="6">
    <location>
        <begin position="1502"/>
        <end position="1515"/>
    </location>
</feature>
<reference evidence="9" key="4">
    <citation type="submission" date="2025-09" db="UniProtKB">
        <authorList>
            <consortium name="Ensembl"/>
        </authorList>
    </citation>
    <scope>IDENTIFICATION</scope>
</reference>
<evidence type="ECO:0000259" key="8">
    <source>
        <dbReference type="PROSITE" id="PS50020"/>
    </source>
</evidence>
<gene>
    <name evidence="9" type="primary">PLEKHA5</name>
</gene>
<feature type="compositionally biased region" description="Basic and acidic residues" evidence="6">
    <location>
        <begin position="1538"/>
        <end position="1548"/>
    </location>
</feature>
<dbReference type="FunFam" id="2.30.29.30:FF:000083">
    <property type="entry name" value="Pleckstrin homology domain-containing family A member 5"/>
    <property type="match status" value="1"/>
</dbReference>
<feature type="compositionally biased region" description="Low complexity" evidence="6">
    <location>
        <begin position="1250"/>
        <end position="1262"/>
    </location>
</feature>
<dbReference type="GeneTree" id="ENSGT00940000155728"/>
<feature type="coiled-coil region" evidence="5">
    <location>
        <begin position="962"/>
        <end position="989"/>
    </location>
</feature>
<dbReference type="InterPro" id="IPR057971">
    <property type="entry name" value="PKHA4-7_TBCA"/>
</dbReference>
<dbReference type="Pfam" id="PF25541">
    <property type="entry name" value="TBCA_PH"/>
    <property type="match status" value="1"/>
</dbReference>
<dbReference type="SUPFAM" id="SSF50729">
    <property type="entry name" value="PH domain-like"/>
    <property type="match status" value="1"/>
</dbReference>
<dbReference type="Bgee" id="ENSELUG00000018224">
    <property type="expression patterns" value="Expressed in nose and 14 other cell types or tissues"/>
</dbReference>
<feature type="coiled-coil region" evidence="5">
    <location>
        <begin position="1274"/>
        <end position="1362"/>
    </location>
</feature>
<feature type="region of interest" description="Disordered" evidence="6">
    <location>
        <begin position="1572"/>
        <end position="1618"/>
    </location>
</feature>
<feature type="compositionally biased region" description="Basic and acidic residues" evidence="6">
    <location>
        <begin position="1217"/>
        <end position="1234"/>
    </location>
</feature>
<evidence type="ECO:0000256" key="6">
    <source>
        <dbReference type="SAM" id="MobiDB-lite"/>
    </source>
</evidence>
<dbReference type="SMART" id="SM00233">
    <property type="entry name" value="PH"/>
    <property type="match status" value="1"/>
</dbReference>
<evidence type="ECO:0000256" key="5">
    <source>
        <dbReference type="SAM" id="Coils"/>
    </source>
</evidence>
<dbReference type="Gene3D" id="2.20.70.10">
    <property type="match status" value="2"/>
</dbReference>
<protein>
    <recommendedName>
        <fullName evidence="11">Pleckstrin homology domain-containing family A member 5-like</fullName>
    </recommendedName>
</protein>
<comment type="subcellular location">
    <subcellularLocation>
        <location evidence="1">Cytoplasm</location>
    </subcellularLocation>
</comment>
<reference evidence="9" key="3">
    <citation type="submission" date="2025-08" db="UniProtKB">
        <authorList>
            <consortium name="Ensembl"/>
        </authorList>
    </citation>
    <scope>IDENTIFICATION</scope>
</reference>
<evidence type="ECO:0000313" key="9">
    <source>
        <dbReference type="Ensembl" id="ENSELUP00000018655.2"/>
    </source>
</evidence>
<dbReference type="PROSITE" id="PS01159">
    <property type="entry name" value="WW_DOMAIN_1"/>
    <property type="match status" value="1"/>
</dbReference>
<feature type="compositionally biased region" description="Polar residues" evidence="6">
    <location>
        <begin position="164"/>
        <end position="192"/>
    </location>
</feature>
<dbReference type="InterPro" id="IPR011993">
    <property type="entry name" value="PH-like_dom_sf"/>
</dbReference>
<feature type="region of interest" description="Disordered" evidence="6">
    <location>
        <begin position="816"/>
        <end position="838"/>
    </location>
</feature>
<feature type="compositionally biased region" description="Polar residues" evidence="6">
    <location>
        <begin position="1176"/>
        <end position="1189"/>
    </location>
</feature>
<evidence type="ECO:0000256" key="4">
    <source>
        <dbReference type="ARBA" id="ARBA00022737"/>
    </source>
</evidence>
<sequence length="1618" mass="181970">MAADLNPYWLSSLPSSWSYGVTRDGRIFFINEEAKSTTWLHPVTGEAVITGHRKTPDLPTGWEEGYTFEGARCFINHNERKVTCKHPVSGVPSQDNCIFVVNEHVTSAKLIHPVKDPVTSVKPVSITPVTGAVTDRSDSVSDRLKAPEQAPSQESDGVKKDRPTSTMSEASNYTGGSDYSTYPGSSPATRPSRSSKKVHNFGKRSNSIKRNPNAPAVKSNWLYKQDSTGMKLWKKRWFVLSDMCLFYYRDEKEEGILGSILLPSFHISMLSVDDHISRKYAFKATHPNMRTYYFCTDTVKEMESWMKVMTDAALVHTEPIRRLDKLKLDRGGPQEVNNILNHSRVLTRPEIQNNERNREPPQRQLSLTRSTERGDADRKHKDIDKHATTPRDRERYTLQRDGDRYSLQKDGVSYTLQRDGERYLLHKDGERYALQKDGERYSLQKDAGERHVAQKGGENYVAARDAQTEKYTERFLVQKDGERYALRKEGERHTLQKDGQKHDLQKCVERQMSLTERDRSDRYGTLDDRQKYKTLREGSKYGTLQDGEKYGTLDKYGTFREVDKYGTLREGNRYGFQRDGSSERPLTKINSIKLQPAQAAAIAAAVNASRQGQTSQNVALQQVNGEQEGDPSPGEMIGTLGRGAGKAQVQGQNQAPEPERSLTRTNSMRQLENWVRTQRTREEEDDSRSITSYQTLPRNMPSHRAQVVPRYPEGYRTLPRNMLSRPESVCSVAGSVYDRTLAPASSSDKRRSMRDDTMWQLYEWQQRQAFSRHGPPPGHYGTLPSPKTMGNISEHQGAALSIPTSPSHGSLALYHTFSPPGQQHQDNPSGPARSEVSSPVFRGDQTMTIDRRHRTHLSKYNYPPDRRSVPTGIPVQTITVQSLQGKTSEELTLLLIKLRRQQAELNSIREHTVAQLMTLSMEGPNAKMSPEDYRESVYSHPRPEDVDTDTKLSRLCEQDKVVRTQEDKVQQLHREKHTLETALLSASQEIEQSADSPAALQSLIQQRDVLQNGLLSTCRELSRVNNELERSWREYDKLESDVSLARTNLLEQLEALGSPQTEPPSQQHVRIQKELWRIQDVMEALAKNKPKRTSDTGFFGSKLLSNIHKNEGPDYRLYKSEPELTTVAEEMDDGNGDDGDKDRTQTEKVADKESTATKVPLGVPVYPVGIVPPRSKSASSPPESCTIASYVTLRKTKKPDPRTDRPRSAVDQTGGPGERESGRGRMSVEEQLERIRRHQQASLRDKKRSSSCISPSRSPSFSKENPFFTQVRREEAFSTDSQELEAALQDLEEVRDRVTEQLERDRTAAVELERDRAAELELERDRAAAAAEEELERGRAAIEKLERDMTEVAAAVEQEMARTALVVEGELEKGRTAVDEDRAAVVTEEELEMDRAAELELEKDREAVAAAAEELERARAAADELVRAKTAPSSAEELDVDSASLVELEMEITVVEEICYRAEEVDVIPVRRLLSLEEPQTQTERPGVGTEVSGTHRAAMLDHSADTRYEWRPREPLPTPGSASTQNSLPTALSEGRTPGEKPAELKQGDVQAEAAVKEMENQNDIALSYDLPAGGAKLNNNNMMAVKSLPSPPQPPSSSLSPPPPPQLSDGSHFMCV</sequence>
<proteinExistence type="predicted"/>
<evidence type="ECO:0000256" key="2">
    <source>
        <dbReference type="ARBA" id="ARBA00022490"/>
    </source>
</evidence>
<feature type="compositionally biased region" description="Basic residues" evidence="6">
    <location>
        <begin position="1235"/>
        <end position="1249"/>
    </location>
</feature>
<dbReference type="InterPro" id="IPR040392">
    <property type="entry name" value="PKHA4-7_PH"/>
</dbReference>
<feature type="compositionally biased region" description="Basic and acidic residues" evidence="6">
    <location>
        <begin position="1198"/>
        <end position="1208"/>
    </location>
</feature>
<evidence type="ECO:0000313" key="10">
    <source>
        <dbReference type="Proteomes" id="UP000265140"/>
    </source>
</evidence>
<keyword evidence="10" id="KW-1185">Reference proteome</keyword>
<dbReference type="CDD" id="cd13248">
    <property type="entry name" value="PH_PEPP1_2_3"/>
    <property type="match status" value="1"/>
</dbReference>
<feature type="domain" description="WW" evidence="8">
    <location>
        <begin position="11"/>
        <end position="44"/>
    </location>
</feature>
<dbReference type="InterPro" id="IPR001202">
    <property type="entry name" value="WW_dom"/>
</dbReference>
<keyword evidence="4" id="KW-0677">Repeat</keyword>
<feature type="compositionally biased region" description="Pro residues" evidence="6">
    <location>
        <begin position="1591"/>
        <end position="1608"/>
    </location>
</feature>
<dbReference type="PANTHER" id="PTHR12752:SF3">
    <property type="entry name" value="PLECKSTRIN HOMOLOGY DOMAIN-CONTAINING FAMILY A MEMBER 5"/>
    <property type="match status" value="1"/>
</dbReference>
<dbReference type="Gene3D" id="2.30.29.30">
    <property type="entry name" value="Pleckstrin-homology domain (PH domain)/Phosphotyrosine-binding domain (PTB)"/>
    <property type="match status" value="1"/>
</dbReference>
<keyword evidence="2" id="KW-0963">Cytoplasm</keyword>
<feature type="region of interest" description="Disordered" evidence="6">
    <location>
        <begin position="1129"/>
        <end position="1156"/>
    </location>
</feature>
<feature type="domain" description="WW" evidence="8">
    <location>
        <begin position="56"/>
        <end position="89"/>
    </location>
</feature>
<name>A0A3P8YQ26_ESOLU</name>
<evidence type="ECO:0000256" key="1">
    <source>
        <dbReference type="ARBA" id="ARBA00004496"/>
    </source>
</evidence>
<feature type="region of interest" description="Disordered" evidence="6">
    <location>
        <begin position="1502"/>
        <end position="1558"/>
    </location>
</feature>
<feature type="compositionally biased region" description="Polar residues" evidence="6">
    <location>
        <begin position="1521"/>
        <end position="1531"/>
    </location>
</feature>
<dbReference type="Proteomes" id="UP000265140">
    <property type="component" value="Chromosome 23"/>
</dbReference>
<dbReference type="PROSITE" id="PS50003">
    <property type="entry name" value="PH_DOMAIN"/>
    <property type="match status" value="1"/>
</dbReference>
<feature type="region of interest" description="Disordered" evidence="6">
    <location>
        <begin position="130"/>
        <end position="213"/>
    </location>
</feature>
<feature type="coiled-coil region" evidence="5">
    <location>
        <begin position="1398"/>
        <end position="1428"/>
    </location>
</feature>
<dbReference type="GO" id="GO:0010314">
    <property type="term" value="F:phosphatidylinositol-5-phosphate binding"/>
    <property type="evidence" value="ECO:0007669"/>
    <property type="project" value="TreeGrafter"/>
</dbReference>
<feature type="compositionally biased region" description="Basic and acidic residues" evidence="6">
    <location>
        <begin position="370"/>
        <end position="393"/>
    </location>
</feature>
<accession>A0A3P8YQ26</accession>